<accession>A0A2S8FEN9</accession>
<dbReference type="GO" id="GO:0035870">
    <property type="term" value="F:dITP diphosphatase activity"/>
    <property type="evidence" value="ECO:0007669"/>
    <property type="project" value="UniProtKB-UniRule"/>
</dbReference>
<dbReference type="GO" id="GO:0046872">
    <property type="term" value="F:metal ion binding"/>
    <property type="evidence" value="ECO:0007669"/>
    <property type="project" value="UniProtKB-KW"/>
</dbReference>
<feature type="binding site" evidence="10">
    <location>
        <begin position="189"/>
        <end position="190"/>
    </location>
    <ligand>
        <name>substrate</name>
    </ligand>
</feature>
<dbReference type="InterPro" id="IPR029001">
    <property type="entry name" value="ITPase-like_fam"/>
</dbReference>
<dbReference type="OrthoDB" id="9807456at2"/>
<dbReference type="EMBL" id="PUIA01000038">
    <property type="protein sequence ID" value="PQO30626.1"/>
    <property type="molecule type" value="Genomic_DNA"/>
</dbReference>
<name>A0A2S8FEN9_9BACT</name>
<dbReference type="Proteomes" id="UP000240009">
    <property type="component" value="Unassembled WGS sequence"/>
</dbReference>
<feature type="binding site" evidence="10">
    <location>
        <begin position="161"/>
        <end position="164"/>
    </location>
    <ligand>
        <name>substrate</name>
    </ligand>
</feature>
<comment type="function">
    <text evidence="10">Pyrophosphatase that catalyzes the hydrolysis of nucleoside triphosphates to their monophosphate derivatives, with a high preference for the non-canonical purine nucleotides XTP (xanthosine triphosphate), dITP (deoxyinosine triphosphate) and ITP. Seems to function as a house-cleaning enzyme that removes non-canonical purine nucleotides from the nucleotide pool, thus preventing their incorporation into DNA/RNA and avoiding chromosomal lesions.</text>
</comment>
<comment type="caution">
    <text evidence="12">The sequence shown here is derived from an EMBL/GenBank/DDBJ whole genome shotgun (WGS) entry which is preliminary data.</text>
</comment>
<feature type="active site" description="Proton acceptor" evidence="10">
    <location>
        <position position="77"/>
    </location>
</feature>
<evidence type="ECO:0000256" key="5">
    <source>
        <dbReference type="ARBA" id="ARBA00022801"/>
    </source>
</evidence>
<evidence type="ECO:0000256" key="8">
    <source>
        <dbReference type="ARBA" id="ARBA00051875"/>
    </source>
</evidence>
<feature type="binding site" evidence="10">
    <location>
        <position position="78"/>
    </location>
    <ligand>
        <name>substrate</name>
    </ligand>
</feature>
<evidence type="ECO:0000313" key="13">
    <source>
        <dbReference type="Proteomes" id="UP000240009"/>
    </source>
</evidence>
<dbReference type="GO" id="GO:0036220">
    <property type="term" value="F:ITP diphosphatase activity"/>
    <property type="evidence" value="ECO:0007669"/>
    <property type="project" value="UniProtKB-UniRule"/>
</dbReference>
<evidence type="ECO:0000256" key="11">
    <source>
        <dbReference type="RuleBase" id="RU003781"/>
    </source>
</evidence>
<comment type="similarity">
    <text evidence="1 10 11">Belongs to the HAM1 NTPase family.</text>
</comment>
<dbReference type="GO" id="GO:0005829">
    <property type="term" value="C:cytosol"/>
    <property type="evidence" value="ECO:0007669"/>
    <property type="project" value="TreeGrafter"/>
</dbReference>
<evidence type="ECO:0000313" key="12">
    <source>
        <dbReference type="EMBL" id="PQO30626.1"/>
    </source>
</evidence>
<evidence type="ECO:0000256" key="7">
    <source>
        <dbReference type="ARBA" id="ARBA00023080"/>
    </source>
</evidence>
<evidence type="ECO:0000256" key="9">
    <source>
        <dbReference type="ARBA" id="ARBA00052017"/>
    </source>
</evidence>
<keyword evidence="7 10" id="KW-0546">Nucleotide metabolism</keyword>
<feature type="binding site" evidence="10">
    <location>
        <begin position="15"/>
        <end position="20"/>
    </location>
    <ligand>
        <name>substrate</name>
    </ligand>
</feature>
<dbReference type="InterPro" id="IPR002637">
    <property type="entry name" value="RdgB/HAM1"/>
</dbReference>
<dbReference type="GO" id="GO:0017111">
    <property type="term" value="F:ribonucleoside triphosphate phosphatase activity"/>
    <property type="evidence" value="ECO:0007669"/>
    <property type="project" value="InterPro"/>
</dbReference>
<comment type="catalytic activity">
    <reaction evidence="9 10">
        <text>XTP + H2O = XMP + diphosphate + H(+)</text>
        <dbReference type="Rhea" id="RHEA:28610"/>
        <dbReference type="ChEBI" id="CHEBI:15377"/>
        <dbReference type="ChEBI" id="CHEBI:15378"/>
        <dbReference type="ChEBI" id="CHEBI:33019"/>
        <dbReference type="ChEBI" id="CHEBI:57464"/>
        <dbReference type="ChEBI" id="CHEBI:61314"/>
        <dbReference type="EC" id="3.6.1.66"/>
    </reaction>
</comment>
<keyword evidence="5 10" id="KW-0378">Hydrolase</keyword>
<evidence type="ECO:0000256" key="10">
    <source>
        <dbReference type="HAMAP-Rule" id="MF_01405"/>
    </source>
</evidence>
<comment type="subunit">
    <text evidence="2 10">Homodimer.</text>
</comment>
<comment type="cofactor">
    <cofactor evidence="10">
        <name>Mg(2+)</name>
        <dbReference type="ChEBI" id="CHEBI:18420"/>
    </cofactor>
    <text evidence="10">Binds 1 Mg(2+) ion per subunit.</text>
</comment>
<organism evidence="12 13">
    <name type="scientific">Blastopirellula marina</name>
    <dbReference type="NCBI Taxonomy" id="124"/>
    <lineage>
        <taxon>Bacteria</taxon>
        <taxon>Pseudomonadati</taxon>
        <taxon>Planctomycetota</taxon>
        <taxon>Planctomycetia</taxon>
        <taxon>Pirellulales</taxon>
        <taxon>Pirellulaceae</taxon>
        <taxon>Blastopirellula</taxon>
    </lineage>
</organism>
<dbReference type="InterPro" id="IPR020922">
    <property type="entry name" value="dITP/XTP_pyrophosphatase"/>
</dbReference>
<comment type="catalytic activity">
    <reaction evidence="8 10">
        <text>dITP + H2O = dIMP + diphosphate + H(+)</text>
        <dbReference type="Rhea" id="RHEA:28342"/>
        <dbReference type="ChEBI" id="CHEBI:15377"/>
        <dbReference type="ChEBI" id="CHEBI:15378"/>
        <dbReference type="ChEBI" id="CHEBI:33019"/>
        <dbReference type="ChEBI" id="CHEBI:61194"/>
        <dbReference type="ChEBI" id="CHEBI:61382"/>
        <dbReference type="EC" id="3.6.1.66"/>
    </reaction>
</comment>
<dbReference type="PANTHER" id="PTHR11067:SF9">
    <property type="entry name" value="INOSINE TRIPHOSPHATE PYROPHOSPHATASE"/>
    <property type="match status" value="1"/>
</dbReference>
<dbReference type="EC" id="3.6.1.66" evidence="10"/>
<dbReference type="NCBIfam" id="TIGR00042">
    <property type="entry name" value="RdgB/HAM1 family non-canonical purine NTP pyrophosphatase"/>
    <property type="match status" value="1"/>
</dbReference>
<dbReference type="Pfam" id="PF01725">
    <property type="entry name" value="Ham1p_like"/>
    <property type="match status" value="1"/>
</dbReference>
<dbReference type="Gene3D" id="3.90.950.10">
    <property type="match status" value="1"/>
</dbReference>
<evidence type="ECO:0000256" key="6">
    <source>
        <dbReference type="ARBA" id="ARBA00022842"/>
    </source>
</evidence>
<dbReference type="CDD" id="cd00515">
    <property type="entry name" value="HAM1"/>
    <property type="match status" value="1"/>
</dbReference>
<evidence type="ECO:0000256" key="2">
    <source>
        <dbReference type="ARBA" id="ARBA00011738"/>
    </source>
</evidence>
<dbReference type="AlphaFoldDB" id="A0A2S8FEN9"/>
<dbReference type="GO" id="GO:0009146">
    <property type="term" value="P:purine nucleoside triphosphate catabolic process"/>
    <property type="evidence" value="ECO:0007669"/>
    <property type="project" value="UniProtKB-UniRule"/>
</dbReference>
<dbReference type="HAMAP" id="MF_01405">
    <property type="entry name" value="Non_canon_purine_NTPase"/>
    <property type="match status" value="1"/>
</dbReference>
<keyword evidence="6 10" id="KW-0460">Magnesium</keyword>
<feature type="binding site" evidence="10">
    <location>
        <position position="77"/>
    </location>
    <ligand>
        <name>Mg(2+)</name>
        <dbReference type="ChEBI" id="CHEBI:18420"/>
    </ligand>
</feature>
<gene>
    <name evidence="12" type="primary">rdgB</name>
    <name evidence="12" type="ORF">C5Y96_14245</name>
</gene>
<reference evidence="12 13" key="1">
    <citation type="submission" date="2018-02" db="EMBL/GenBank/DDBJ databases">
        <title>Comparative genomes isolates from brazilian mangrove.</title>
        <authorList>
            <person name="Araujo J.E."/>
            <person name="Taketani R.G."/>
            <person name="Silva M.C.P."/>
            <person name="Loureco M.V."/>
            <person name="Andreote F.D."/>
        </authorList>
    </citation>
    <scope>NUCLEOTIDE SEQUENCE [LARGE SCALE GENOMIC DNA]</scope>
    <source>
        <strain evidence="12 13">HEX-2 MGV</strain>
    </source>
</reference>
<dbReference type="RefSeq" id="WP_105354513.1">
    <property type="nucleotide sequence ID" value="NZ_PUIA01000038.1"/>
</dbReference>
<keyword evidence="3 10" id="KW-0479">Metal-binding</keyword>
<comment type="catalytic activity">
    <reaction evidence="10">
        <text>ITP + H2O = IMP + diphosphate + H(+)</text>
        <dbReference type="Rhea" id="RHEA:29399"/>
        <dbReference type="ChEBI" id="CHEBI:15377"/>
        <dbReference type="ChEBI" id="CHEBI:15378"/>
        <dbReference type="ChEBI" id="CHEBI:33019"/>
        <dbReference type="ChEBI" id="CHEBI:58053"/>
        <dbReference type="ChEBI" id="CHEBI:61402"/>
        <dbReference type="EC" id="3.6.1.66"/>
    </reaction>
</comment>
<evidence type="ECO:0000256" key="3">
    <source>
        <dbReference type="ARBA" id="ARBA00022723"/>
    </source>
</evidence>
<evidence type="ECO:0000256" key="1">
    <source>
        <dbReference type="ARBA" id="ARBA00008023"/>
    </source>
</evidence>
<dbReference type="GO" id="GO:0000166">
    <property type="term" value="F:nucleotide binding"/>
    <property type="evidence" value="ECO:0007669"/>
    <property type="project" value="UniProtKB-KW"/>
</dbReference>
<keyword evidence="4 10" id="KW-0547">Nucleotide-binding</keyword>
<evidence type="ECO:0000256" key="4">
    <source>
        <dbReference type="ARBA" id="ARBA00022741"/>
    </source>
</evidence>
<dbReference type="GO" id="GO:0009117">
    <property type="term" value="P:nucleotide metabolic process"/>
    <property type="evidence" value="ECO:0007669"/>
    <property type="project" value="UniProtKB-KW"/>
</dbReference>
<dbReference type="FunFam" id="3.90.950.10:FF:000001">
    <property type="entry name" value="dITP/XTP pyrophosphatase"/>
    <property type="match status" value="1"/>
</dbReference>
<protein>
    <recommendedName>
        <fullName evidence="10">dITP/XTP pyrophosphatase</fullName>
        <ecNumber evidence="10">3.6.1.66</ecNumber>
    </recommendedName>
    <alternativeName>
        <fullName evidence="10">Non-canonical purine NTP pyrophosphatase</fullName>
    </alternativeName>
    <alternativeName>
        <fullName evidence="10">Non-standard purine NTP pyrophosphatase</fullName>
    </alternativeName>
    <alternativeName>
        <fullName evidence="10">Nucleoside-triphosphate diphosphatase</fullName>
    </alternativeName>
    <alternativeName>
        <fullName evidence="10">Nucleoside-triphosphate pyrophosphatase</fullName>
        <shortName evidence="10">NTPase</shortName>
    </alternativeName>
</protein>
<comment type="caution">
    <text evidence="10">Lacks conserved residue(s) required for the propagation of feature annotation.</text>
</comment>
<dbReference type="SUPFAM" id="SSF52972">
    <property type="entry name" value="ITPase-like"/>
    <property type="match status" value="1"/>
</dbReference>
<dbReference type="PANTHER" id="PTHR11067">
    <property type="entry name" value="INOSINE TRIPHOSPHATE PYROPHOSPHATASE/HAM1 PROTEIN"/>
    <property type="match status" value="1"/>
</dbReference>
<proteinExistence type="inferred from homology"/>
<dbReference type="GO" id="GO:0036222">
    <property type="term" value="F:XTP diphosphatase activity"/>
    <property type="evidence" value="ECO:0007669"/>
    <property type="project" value="UniProtKB-UniRule"/>
</dbReference>
<sequence>MPSRLSGCHELIVATSNPFKVRELTNLLQPLGLPVYPLPQDALLQPVVEDGDTLLENARKKASGYAFQLRRWVIADDTGLEVDALGGAPGVRSARYAGDDATMAMNLALLIEHMQGIPDYQRTARFVCHLCVAAPDGSVVLERGGECRGQIGHEPIGEYGFGYDSVFLVEDGHQTLAELDEQRTAEVGHRGRAVRALIEAWPNA</sequence>